<protein>
    <submittedName>
        <fullName evidence="2">Uncharacterized protein</fullName>
    </submittedName>
</protein>
<feature type="region of interest" description="Disordered" evidence="1">
    <location>
        <begin position="24"/>
        <end position="54"/>
    </location>
</feature>
<accession>A0A3B1BNG5</accession>
<gene>
    <name evidence="2" type="ORF">MNBD_GAMMA25-991</name>
</gene>
<dbReference type="AlphaFoldDB" id="A0A3B1BNG5"/>
<feature type="compositionally biased region" description="Low complexity" evidence="1">
    <location>
        <begin position="31"/>
        <end position="45"/>
    </location>
</feature>
<dbReference type="PROSITE" id="PS51257">
    <property type="entry name" value="PROKAR_LIPOPROTEIN"/>
    <property type="match status" value="1"/>
</dbReference>
<organism evidence="2">
    <name type="scientific">hydrothermal vent metagenome</name>
    <dbReference type="NCBI Taxonomy" id="652676"/>
    <lineage>
        <taxon>unclassified sequences</taxon>
        <taxon>metagenomes</taxon>
        <taxon>ecological metagenomes</taxon>
    </lineage>
</organism>
<proteinExistence type="predicted"/>
<evidence type="ECO:0000313" key="2">
    <source>
        <dbReference type="EMBL" id="VAX06207.1"/>
    </source>
</evidence>
<dbReference type="EMBL" id="UOFY01000007">
    <property type="protein sequence ID" value="VAX06207.1"/>
    <property type="molecule type" value="Genomic_DNA"/>
</dbReference>
<name>A0A3B1BNG5_9ZZZZ</name>
<sequence length="54" mass="5651">MLKQMCHLIFISLFSTLLVACGGGGGGGGTPADTSPPTDNTNTDWDQNKHVTMN</sequence>
<reference evidence="2" key="1">
    <citation type="submission" date="2018-06" db="EMBL/GenBank/DDBJ databases">
        <authorList>
            <person name="Zhirakovskaya E."/>
        </authorList>
    </citation>
    <scope>NUCLEOTIDE SEQUENCE</scope>
</reference>
<evidence type="ECO:0000256" key="1">
    <source>
        <dbReference type="SAM" id="MobiDB-lite"/>
    </source>
</evidence>